<protein>
    <recommendedName>
        <fullName evidence="3">Spherulin 4-like cell surface protein</fullName>
    </recommendedName>
</protein>
<comment type="caution">
    <text evidence="1">The sequence shown here is derived from an EMBL/GenBank/DDBJ whole genome shotgun (WGS) entry which is preliminary data.</text>
</comment>
<sequence>MRSFIPFVAFAGAAIARVNIMLPLYVHPIHTTDWNAVVETVNAHKNLHFYLVINPANGPTDRNDPFFQFEHGYNTDWTTAVARLNALENAQTIGYVSTSYNNGSRTRDAVVADIDNWSQWKTEKDRDGRPANISIHGIWFDETSVAEKDFEFYKDLTSHAREAFGASSAPQYTAVLNTGVRPPNPTYERDLFGLADVVVTRETCWQNPSTSNAGACPLPYEPYNASTLVESGGLPSNVDLYAKASIVVHYVRPDPPVDTAILADQIKRTVDFGIHSLYFTSAELWETTVLGPATVGAVAQAVDVAQP</sequence>
<dbReference type="OrthoDB" id="5342184at2759"/>
<keyword evidence="2" id="KW-1185">Reference proteome</keyword>
<accession>A0A9P9WLD1</accession>
<organism evidence="1 2">
    <name type="scientific">Neoarthrinium moseri</name>
    <dbReference type="NCBI Taxonomy" id="1658444"/>
    <lineage>
        <taxon>Eukaryota</taxon>
        <taxon>Fungi</taxon>
        <taxon>Dikarya</taxon>
        <taxon>Ascomycota</taxon>
        <taxon>Pezizomycotina</taxon>
        <taxon>Sordariomycetes</taxon>
        <taxon>Xylariomycetidae</taxon>
        <taxon>Amphisphaeriales</taxon>
        <taxon>Apiosporaceae</taxon>
        <taxon>Neoarthrinium</taxon>
    </lineage>
</organism>
<evidence type="ECO:0008006" key="3">
    <source>
        <dbReference type="Google" id="ProtNLM"/>
    </source>
</evidence>
<dbReference type="PANTHER" id="PTHR35040:SF9">
    <property type="entry name" value="4-LIKE CELL SURFACE PROTEIN, PUTATIVE (AFU_ORTHOLOGUE AFUA_4G14080)-RELATED"/>
    <property type="match status" value="1"/>
</dbReference>
<dbReference type="PANTHER" id="PTHR35040">
    <property type="match status" value="1"/>
</dbReference>
<dbReference type="InterPro" id="IPR021986">
    <property type="entry name" value="Spherulin4"/>
</dbReference>
<reference evidence="1" key="1">
    <citation type="submission" date="2021-03" db="EMBL/GenBank/DDBJ databases">
        <title>Revisited historic fungal species revealed as producer of novel bioactive compounds through whole genome sequencing and comparative genomics.</title>
        <authorList>
            <person name="Vignolle G.A."/>
            <person name="Hochenegger N."/>
            <person name="Mach R.L."/>
            <person name="Mach-Aigner A.R."/>
            <person name="Javad Rahimi M."/>
            <person name="Salim K.A."/>
            <person name="Chan C.M."/>
            <person name="Lim L.B.L."/>
            <person name="Cai F."/>
            <person name="Druzhinina I.S."/>
            <person name="U'Ren J.M."/>
            <person name="Derntl C."/>
        </authorList>
    </citation>
    <scope>NUCLEOTIDE SEQUENCE</scope>
    <source>
        <strain evidence="1">TUCIM 5799</strain>
    </source>
</reference>
<dbReference type="Proteomes" id="UP000829685">
    <property type="component" value="Unassembled WGS sequence"/>
</dbReference>
<evidence type="ECO:0000313" key="2">
    <source>
        <dbReference type="Proteomes" id="UP000829685"/>
    </source>
</evidence>
<dbReference type="EMBL" id="JAFIMR010000015">
    <property type="protein sequence ID" value="KAI1869506.1"/>
    <property type="molecule type" value="Genomic_DNA"/>
</dbReference>
<proteinExistence type="predicted"/>
<dbReference type="AlphaFoldDB" id="A0A9P9WLD1"/>
<gene>
    <name evidence="1" type="ORF">JX265_006596</name>
</gene>
<name>A0A9P9WLD1_9PEZI</name>
<evidence type="ECO:0000313" key="1">
    <source>
        <dbReference type="EMBL" id="KAI1869506.1"/>
    </source>
</evidence>
<dbReference type="Pfam" id="PF12138">
    <property type="entry name" value="Spherulin4"/>
    <property type="match status" value="1"/>
</dbReference>